<dbReference type="InterPro" id="IPR000477">
    <property type="entry name" value="RT_dom"/>
</dbReference>
<evidence type="ECO:0000259" key="8">
    <source>
        <dbReference type="PROSITE" id="PS50878"/>
    </source>
</evidence>
<sequence length="290" mass="33654">MPGEEKFKFQGDKGVTAVIVSSLKAFQMLKKGCEGFLDYVKEEKKEERELKDIPIIQEFPEVFSDDLPDLPPSREIDFSVELVAGVEPFAKAPYRMAIKELKELKEQLQELLEKGFIRPSISPWGAPVLFVKKDGSLRLYIDYRELNKLTVKNKYPLPIIDDLFDQLEGALVFSKIDLRSGYHQLRIREEDISKTAFSTRYGHYEFVVMPFDLTNAPAVFMDLMNRIFKPSLDLFVIVFIDDILVYSPDEKMHANHLRLVLYTLKDNDLYAKFSKCEFWLKSEIFGACDH</sequence>
<reference evidence="9 10" key="2">
    <citation type="journal article" date="2017" name="Nature">
        <title>The Apostasia genome and the evolution of orchids.</title>
        <authorList>
            <person name="Zhang G.Q."/>
            <person name="Liu K.W."/>
            <person name="Li Z."/>
            <person name="Lohaus R."/>
            <person name="Hsiao Y.Y."/>
            <person name="Niu S.C."/>
            <person name="Wang J.Y."/>
            <person name="Lin Y.C."/>
            <person name="Xu Q."/>
            <person name="Chen L.J."/>
            <person name="Yoshida K."/>
            <person name="Fujiwara S."/>
            <person name="Wang Z.W."/>
            <person name="Zhang Y.Q."/>
            <person name="Mitsuda N."/>
            <person name="Wang M."/>
            <person name="Liu G.H."/>
            <person name="Pecoraro L."/>
            <person name="Huang H.X."/>
            <person name="Xiao X.J."/>
            <person name="Lin M."/>
            <person name="Wu X.Y."/>
            <person name="Wu W.L."/>
            <person name="Chen Y.Y."/>
            <person name="Chang S.B."/>
            <person name="Sakamoto S."/>
            <person name="Ohme-Takagi M."/>
            <person name="Yagi M."/>
            <person name="Zeng S.J."/>
            <person name="Shen C.Y."/>
            <person name="Yeh C.M."/>
            <person name="Luo Y.B."/>
            <person name="Tsai W.C."/>
            <person name="Van de Peer Y."/>
            <person name="Liu Z.J."/>
        </authorList>
    </citation>
    <scope>NUCLEOTIDE SEQUENCE [LARGE SCALE GENOMIC DNA]</scope>
    <source>
        <tissue evidence="9">The whole plant</tissue>
    </source>
</reference>
<evidence type="ECO:0000256" key="4">
    <source>
        <dbReference type="ARBA" id="ARBA00022722"/>
    </source>
</evidence>
<name>A0A2I0WDP7_9ASPA</name>
<dbReference type="InterPro" id="IPR053134">
    <property type="entry name" value="RNA-dir_DNA_polymerase"/>
</dbReference>
<dbReference type="GO" id="GO:0003964">
    <property type="term" value="F:RNA-directed DNA polymerase activity"/>
    <property type="evidence" value="ECO:0007669"/>
    <property type="project" value="UniProtKB-KW"/>
</dbReference>
<feature type="domain" description="Reverse transcriptase" evidence="8">
    <location>
        <begin position="110"/>
        <end position="290"/>
    </location>
</feature>
<keyword evidence="6" id="KW-0378">Hydrolase</keyword>
<dbReference type="GO" id="GO:0008233">
    <property type="term" value="F:peptidase activity"/>
    <property type="evidence" value="ECO:0007669"/>
    <property type="project" value="UniProtKB-KW"/>
</dbReference>
<dbReference type="PANTHER" id="PTHR24559:SF444">
    <property type="entry name" value="REVERSE TRANSCRIPTASE DOMAIN-CONTAINING PROTEIN"/>
    <property type="match status" value="1"/>
</dbReference>
<dbReference type="InterPro" id="IPR043502">
    <property type="entry name" value="DNA/RNA_pol_sf"/>
</dbReference>
<organism evidence="9 10">
    <name type="scientific">Dendrobium catenatum</name>
    <dbReference type="NCBI Taxonomy" id="906689"/>
    <lineage>
        <taxon>Eukaryota</taxon>
        <taxon>Viridiplantae</taxon>
        <taxon>Streptophyta</taxon>
        <taxon>Embryophyta</taxon>
        <taxon>Tracheophyta</taxon>
        <taxon>Spermatophyta</taxon>
        <taxon>Magnoliopsida</taxon>
        <taxon>Liliopsida</taxon>
        <taxon>Asparagales</taxon>
        <taxon>Orchidaceae</taxon>
        <taxon>Epidendroideae</taxon>
        <taxon>Malaxideae</taxon>
        <taxon>Dendrobiinae</taxon>
        <taxon>Dendrobium</taxon>
    </lineage>
</organism>
<gene>
    <name evidence="9" type="ORF">MA16_Dca026117</name>
</gene>
<evidence type="ECO:0000313" key="9">
    <source>
        <dbReference type="EMBL" id="PKU73783.1"/>
    </source>
</evidence>
<dbReference type="Gene3D" id="3.10.10.10">
    <property type="entry name" value="HIV Type 1 Reverse Transcriptase, subunit A, domain 1"/>
    <property type="match status" value="1"/>
</dbReference>
<keyword evidence="4" id="KW-0540">Nuclease</keyword>
<dbReference type="PANTHER" id="PTHR24559">
    <property type="entry name" value="TRANSPOSON TY3-I GAG-POL POLYPROTEIN"/>
    <property type="match status" value="1"/>
</dbReference>
<reference evidence="9 10" key="1">
    <citation type="journal article" date="2016" name="Sci. Rep.">
        <title>The Dendrobium catenatum Lindl. genome sequence provides insights into polysaccharide synthase, floral development and adaptive evolution.</title>
        <authorList>
            <person name="Zhang G.Q."/>
            <person name="Xu Q."/>
            <person name="Bian C."/>
            <person name="Tsai W.C."/>
            <person name="Yeh C.M."/>
            <person name="Liu K.W."/>
            <person name="Yoshida K."/>
            <person name="Zhang L.S."/>
            <person name="Chang S.B."/>
            <person name="Chen F."/>
            <person name="Shi Y."/>
            <person name="Su Y.Y."/>
            <person name="Zhang Y.Q."/>
            <person name="Chen L.J."/>
            <person name="Yin Y."/>
            <person name="Lin M."/>
            <person name="Huang H."/>
            <person name="Deng H."/>
            <person name="Wang Z.W."/>
            <person name="Zhu S.L."/>
            <person name="Zhao X."/>
            <person name="Deng C."/>
            <person name="Niu S.C."/>
            <person name="Huang J."/>
            <person name="Wang M."/>
            <person name="Liu G.H."/>
            <person name="Yang H.J."/>
            <person name="Xiao X.J."/>
            <person name="Hsiao Y.Y."/>
            <person name="Wu W.L."/>
            <person name="Chen Y.Y."/>
            <person name="Mitsuda N."/>
            <person name="Ohme-Takagi M."/>
            <person name="Luo Y.B."/>
            <person name="Van de Peer Y."/>
            <person name="Liu Z.J."/>
        </authorList>
    </citation>
    <scope>NUCLEOTIDE SEQUENCE [LARGE SCALE GENOMIC DNA]</scope>
    <source>
        <tissue evidence="9">The whole plant</tissue>
    </source>
</reference>
<proteinExistence type="predicted"/>
<keyword evidence="3" id="KW-0548">Nucleotidyltransferase</keyword>
<protein>
    <submittedName>
        <fullName evidence="9">RNA-directed DNA polymerase</fullName>
    </submittedName>
</protein>
<dbReference type="GO" id="GO:0004519">
    <property type="term" value="F:endonuclease activity"/>
    <property type="evidence" value="ECO:0007669"/>
    <property type="project" value="UniProtKB-KW"/>
</dbReference>
<evidence type="ECO:0000256" key="2">
    <source>
        <dbReference type="ARBA" id="ARBA00022679"/>
    </source>
</evidence>
<dbReference type="EMBL" id="KZ502724">
    <property type="protein sequence ID" value="PKU73783.1"/>
    <property type="molecule type" value="Genomic_DNA"/>
</dbReference>
<dbReference type="Gene3D" id="3.30.70.270">
    <property type="match status" value="1"/>
</dbReference>
<evidence type="ECO:0000256" key="6">
    <source>
        <dbReference type="ARBA" id="ARBA00022801"/>
    </source>
</evidence>
<keyword evidence="5" id="KW-0255">Endonuclease</keyword>
<evidence type="ECO:0000256" key="7">
    <source>
        <dbReference type="ARBA" id="ARBA00022918"/>
    </source>
</evidence>
<evidence type="ECO:0000256" key="1">
    <source>
        <dbReference type="ARBA" id="ARBA00022670"/>
    </source>
</evidence>
<keyword evidence="7 9" id="KW-0695">RNA-directed DNA polymerase</keyword>
<dbReference type="SUPFAM" id="SSF56672">
    <property type="entry name" value="DNA/RNA polymerases"/>
    <property type="match status" value="1"/>
</dbReference>
<keyword evidence="2" id="KW-0808">Transferase</keyword>
<keyword evidence="1" id="KW-0645">Protease</keyword>
<evidence type="ECO:0000256" key="5">
    <source>
        <dbReference type="ARBA" id="ARBA00022759"/>
    </source>
</evidence>
<dbReference type="AlphaFoldDB" id="A0A2I0WDP7"/>
<dbReference type="CDD" id="cd01647">
    <property type="entry name" value="RT_LTR"/>
    <property type="match status" value="1"/>
</dbReference>
<dbReference type="GO" id="GO:0006508">
    <property type="term" value="P:proteolysis"/>
    <property type="evidence" value="ECO:0007669"/>
    <property type="project" value="UniProtKB-KW"/>
</dbReference>
<dbReference type="Proteomes" id="UP000233837">
    <property type="component" value="Unassembled WGS sequence"/>
</dbReference>
<evidence type="ECO:0000313" key="10">
    <source>
        <dbReference type="Proteomes" id="UP000233837"/>
    </source>
</evidence>
<accession>A0A2I0WDP7</accession>
<dbReference type="Pfam" id="PF00078">
    <property type="entry name" value="RVT_1"/>
    <property type="match status" value="1"/>
</dbReference>
<dbReference type="InterPro" id="IPR043128">
    <property type="entry name" value="Rev_trsase/Diguanyl_cyclase"/>
</dbReference>
<dbReference type="PROSITE" id="PS50878">
    <property type="entry name" value="RT_POL"/>
    <property type="match status" value="1"/>
</dbReference>
<keyword evidence="10" id="KW-1185">Reference proteome</keyword>
<dbReference type="FunFam" id="3.10.10.10:FF:000007">
    <property type="entry name" value="Retrovirus-related Pol polyprotein from transposon 17.6-like Protein"/>
    <property type="match status" value="1"/>
</dbReference>
<evidence type="ECO:0000256" key="3">
    <source>
        <dbReference type="ARBA" id="ARBA00022695"/>
    </source>
</evidence>